<accession>A0A6L9W014</accession>
<evidence type="ECO:0000313" key="1">
    <source>
        <dbReference type="EMBL" id="NEK85363.1"/>
    </source>
</evidence>
<comment type="caution">
    <text evidence="1">The sequence shown here is derived from an EMBL/GenBank/DDBJ whole genome shotgun (WGS) entry which is preliminary data.</text>
</comment>
<evidence type="ECO:0000313" key="2">
    <source>
        <dbReference type="Proteomes" id="UP000479241"/>
    </source>
</evidence>
<dbReference type="AlphaFoldDB" id="A0A6L9W014"/>
<dbReference type="InterPro" id="IPR029063">
    <property type="entry name" value="SAM-dependent_MTases_sf"/>
</dbReference>
<dbReference type="GO" id="GO:0008168">
    <property type="term" value="F:methyltransferase activity"/>
    <property type="evidence" value="ECO:0007669"/>
    <property type="project" value="UniProtKB-KW"/>
</dbReference>
<keyword evidence="1" id="KW-0489">Methyltransferase</keyword>
<dbReference type="GO" id="GO:0032259">
    <property type="term" value="P:methylation"/>
    <property type="evidence" value="ECO:0007669"/>
    <property type="project" value="UniProtKB-KW"/>
</dbReference>
<organism evidence="1 2">
    <name type="scientific">Blastococcus saxobsidens</name>
    <dbReference type="NCBI Taxonomy" id="138336"/>
    <lineage>
        <taxon>Bacteria</taxon>
        <taxon>Bacillati</taxon>
        <taxon>Actinomycetota</taxon>
        <taxon>Actinomycetes</taxon>
        <taxon>Geodermatophilales</taxon>
        <taxon>Geodermatophilaceae</taxon>
        <taxon>Blastococcus</taxon>
    </lineage>
</organism>
<name>A0A6L9W014_9ACTN</name>
<keyword evidence="1" id="KW-0808">Transferase</keyword>
<reference evidence="1 2" key="1">
    <citation type="submission" date="2019-12" db="EMBL/GenBank/DDBJ databases">
        <title>the WGS of Blastococcus saxobsidens 67B17.</title>
        <authorList>
            <person name="Jiang Z."/>
        </authorList>
    </citation>
    <scope>NUCLEOTIDE SEQUENCE [LARGE SCALE GENOMIC DNA]</scope>
    <source>
        <strain evidence="1 2">67B17</strain>
    </source>
</reference>
<dbReference type="Proteomes" id="UP000479241">
    <property type="component" value="Unassembled WGS sequence"/>
</dbReference>
<dbReference type="Gene3D" id="3.40.50.150">
    <property type="entry name" value="Vaccinia Virus protein VP39"/>
    <property type="match status" value="1"/>
</dbReference>
<dbReference type="RefSeq" id="WP_163203271.1">
    <property type="nucleotide sequence ID" value="NZ_JAAGWG010000007.1"/>
</dbReference>
<dbReference type="EMBL" id="JAAGWG010000007">
    <property type="protein sequence ID" value="NEK85363.1"/>
    <property type="molecule type" value="Genomic_DNA"/>
</dbReference>
<proteinExistence type="predicted"/>
<sequence length="104" mass="10933">MCAGAFAVGALPDVAGAGSVVGWFADTLPAFPAANSGTVDFVHVDGDLHSSAVTVLDLVGSRPAAGWVLASMLFDFPGREEREYRVLLRADETTAREIALRRSL</sequence>
<gene>
    <name evidence="1" type="ORF">GCU60_06245</name>
</gene>
<protein>
    <submittedName>
        <fullName evidence="1">Class I SAM-dependent methyltransferase</fullName>
    </submittedName>
</protein>